<name>B8A9A8_ORYSI</name>
<evidence type="ECO:0000256" key="19">
    <source>
        <dbReference type="ARBA" id="ARBA00022840"/>
    </source>
</evidence>
<dbReference type="Pfam" id="PF07714">
    <property type="entry name" value="PK_Tyr_Ser-Thr"/>
    <property type="match status" value="1"/>
</dbReference>
<evidence type="ECO:0000256" key="20">
    <source>
        <dbReference type="ARBA" id="ARBA00022989"/>
    </source>
</evidence>
<keyword evidence="12 30" id="KW-0812">Transmembrane</keyword>
<dbReference type="PRINTS" id="PR00019">
    <property type="entry name" value="LEURICHRPT"/>
</dbReference>
<dbReference type="FunFam" id="3.80.10.10:FF:000383">
    <property type="entry name" value="Leucine-rich repeat receptor protein kinase EMS1"/>
    <property type="match status" value="1"/>
</dbReference>
<comment type="function">
    <text evidence="26">Receptor kinase that detects X.oryzae pv. oryzae protein Ax21 to promote innate immunity. Following X.oryzae pv. oryzae protein Ax21 detection, undergoes cleavage, releasing the processed protein kinase Xa21 chain.</text>
</comment>
<dbReference type="GO" id="GO:0005524">
    <property type="term" value="F:ATP binding"/>
    <property type="evidence" value="ECO:0007669"/>
    <property type="project" value="UniProtKB-UniRule"/>
</dbReference>
<evidence type="ECO:0000256" key="24">
    <source>
        <dbReference type="ARBA" id="ARBA00047899"/>
    </source>
</evidence>
<dbReference type="InterPro" id="IPR013210">
    <property type="entry name" value="LRR_N_plant-typ"/>
</dbReference>
<dbReference type="PROSITE" id="PS00108">
    <property type="entry name" value="PROTEIN_KINASE_ST"/>
    <property type="match status" value="1"/>
</dbReference>
<dbReference type="Gramene" id="BGIOSGA003663-TA">
    <property type="protein sequence ID" value="BGIOSGA003663-PA"/>
    <property type="gene ID" value="BGIOSGA003663"/>
</dbReference>
<comment type="catalytic activity">
    <reaction evidence="24">
        <text>L-threonyl-[protein] + ATP = O-phospho-L-threonyl-[protein] + ADP + H(+)</text>
        <dbReference type="Rhea" id="RHEA:46608"/>
        <dbReference type="Rhea" id="RHEA-COMP:11060"/>
        <dbReference type="Rhea" id="RHEA-COMP:11605"/>
        <dbReference type="ChEBI" id="CHEBI:15378"/>
        <dbReference type="ChEBI" id="CHEBI:30013"/>
        <dbReference type="ChEBI" id="CHEBI:30616"/>
        <dbReference type="ChEBI" id="CHEBI:61977"/>
        <dbReference type="ChEBI" id="CHEBI:456216"/>
        <dbReference type="EC" id="2.7.11.1"/>
    </reaction>
</comment>
<evidence type="ECO:0000256" key="26">
    <source>
        <dbReference type="ARBA" id="ARBA00054320"/>
    </source>
</evidence>
<dbReference type="InterPro" id="IPR011009">
    <property type="entry name" value="Kinase-like_dom_sf"/>
</dbReference>
<feature type="signal peptide" evidence="31">
    <location>
        <begin position="1"/>
        <end position="26"/>
    </location>
</feature>
<dbReference type="GO" id="GO:0004674">
    <property type="term" value="F:protein serine/threonine kinase activity"/>
    <property type="evidence" value="ECO:0007669"/>
    <property type="project" value="UniProtKB-KW"/>
</dbReference>
<dbReference type="InterPro" id="IPR017441">
    <property type="entry name" value="Protein_kinase_ATP_BS"/>
</dbReference>
<dbReference type="STRING" id="39946.B8A9A8"/>
<feature type="chain" id="PRO_5002867369" description="Receptor kinase-like protein Xa21" evidence="31">
    <location>
        <begin position="27"/>
        <end position="1323"/>
    </location>
</feature>
<evidence type="ECO:0000256" key="28">
    <source>
        <dbReference type="ARBA" id="ARBA00072040"/>
    </source>
</evidence>
<keyword evidence="14" id="KW-0677">Repeat</keyword>
<keyword evidence="9" id="KW-0597">Phosphoprotein</keyword>
<dbReference type="Pfam" id="PF08263">
    <property type="entry name" value="LRRNT_2"/>
    <property type="match status" value="1"/>
</dbReference>
<evidence type="ECO:0000256" key="23">
    <source>
        <dbReference type="ARBA" id="ARBA00023180"/>
    </source>
</evidence>
<dbReference type="SUPFAM" id="SSF52058">
    <property type="entry name" value="L domain-like"/>
    <property type="match status" value="1"/>
</dbReference>
<dbReference type="Gene3D" id="3.80.10.10">
    <property type="entry name" value="Ribonuclease Inhibitor"/>
    <property type="match status" value="3"/>
</dbReference>
<dbReference type="GO" id="GO:0005789">
    <property type="term" value="C:endoplasmic reticulum membrane"/>
    <property type="evidence" value="ECO:0007669"/>
    <property type="project" value="UniProtKB-SubCell"/>
</dbReference>
<dbReference type="Gene3D" id="3.30.200.20">
    <property type="entry name" value="Phosphorylase Kinase, domain 1"/>
    <property type="match status" value="1"/>
</dbReference>
<keyword evidence="17" id="KW-0611">Plant defense</keyword>
<evidence type="ECO:0000256" key="27">
    <source>
        <dbReference type="ARBA" id="ARBA00056628"/>
    </source>
</evidence>
<keyword evidence="11" id="KW-0808">Transferase</keyword>
<dbReference type="InterPro" id="IPR001611">
    <property type="entry name" value="Leu-rich_rpt"/>
</dbReference>
<dbReference type="Proteomes" id="UP000007015">
    <property type="component" value="Chromosome 1"/>
</dbReference>
<dbReference type="PANTHER" id="PTHR27008:SF397">
    <property type="entry name" value="OS01G0523100 PROTEIN"/>
    <property type="match status" value="1"/>
</dbReference>
<comment type="cofactor">
    <cofactor evidence="1">
        <name>Mn(2+)</name>
        <dbReference type="ChEBI" id="CHEBI:29035"/>
    </cofactor>
</comment>
<keyword evidence="10" id="KW-0433">Leucine-rich repeat</keyword>
<keyword evidence="8" id="KW-0723">Serine/threonine-protein kinase</keyword>
<evidence type="ECO:0000256" key="8">
    <source>
        <dbReference type="ARBA" id="ARBA00022527"/>
    </source>
</evidence>
<evidence type="ECO:0000256" key="18">
    <source>
        <dbReference type="ARBA" id="ARBA00022824"/>
    </source>
</evidence>
<keyword evidence="16" id="KW-0418">Kinase</keyword>
<evidence type="ECO:0000256" key="9">
    <source>
        <dbReference type="ARBA" id="ARBA00022553"/>
    </source>
</evidence>
<evidence type="ECO:0000256" key="6">
    <source>
        <dbReference type="ARBA" id="ARBA00012513"/>
    </source>
</evidence>
<keyword evidence="20 30" id="KW-1133">Transmembrane helix</keyword>
<dbReference type="InterPro" id="IPR003591">
    <property type="entry name" value="Leu-rich_rpt_typical-subtyp"/>
</dbReference>
<feature type="binding site" evidence="29">
    <location>
        <position position="767"/>
    </location>
    <ligand>
        <name>ATP</name>
        <dbReference type="ChEBI" id="CHEBI:30616"/>
    </ligand>
</feature>
<comment type="subcellular location">
    <subcellularLocation>
        <location evidence="3">Cell membrane</location>
        <topology evidence="3">Single-pass membrane protein</topology>
    </subcellularLocation>
    <subcellularLocation>
        <location evidence="4">Endoplasmic reticulum membrane</location>
        <topology evidence="4">Single-pass membrane protein</topology>
    </subcellularLocation>
</comment>
<evidence type="ECO:0000256" key="17">
    <source>
        <dbReference type="ARBA" id="ARBA00022821"/>
    </source>
</evidence>
<evidence type="ECO:0000313" key="33">
    <source>
        <dbReference type="EMBL" id="EEC70787.1"/>
    </source>
</evidence>
<dbReference type="FunFam" id="3.30.200.20:FF:000432">
    <property type="entry name" value="LRR receptor-like serine/threonine-protein kinase EFR"/>
    <property type="match status" value="1"/>
</dbReference>
<evidence type="ECO:0000256" key="4">
    <source>
        <dbReference type="ARBA" id="ARBA00004389"/>
    </source>
</evidence>
<evidence type="ECO:0000256" key="1">
    <source>
        <dbReference type="ARBA" id="ARBA00001936"/>
    </source>
</evidence>
<dbReference type="InterPro" id="IPR000719">
    <property type="entry name" value="Prot_kinase_dom"/>
</dbReference>
<dbReference type="InterPro" id="IPR001245">
    <property type="entry name" value="Ser-Thr/Tyr_kinase_cat_dom"/>
</dbReference>
<dbReference type="PROSITE" id="PS00107">
    <property type="entry name" value="PROTEIN_KINASE_ATP"/>
    <property type="match status" value="1"/>
</dbReference>
<dbReference type="Pfam" id="PF00560">
    <property type="entry name" value="LRR_1"/>
    <property type="match status" value="10"/>
</dbReference>
<keyword evidence="21 30" id="KW-0472">Membrane</keyword>
<evidence type="ECO:0000256" key="25">
    <source>
        <dbReference type="ARBA" id="ARBA00048679"/>
    </source>
</evidence>
<evidence type="ECO:0000256" key="22">
    <source>
        <dbReference type="ARBA" id="ARBA00023170"/>
    </source>
</evidence>
<keyword evidence="23" id="KW-0325">Glycoprotein</keyword>
<evidence type="ECO:0000256" key="15">
    <source>
        <dbReference type="ARBA" id="ARBA00022741"/>
    </source>
</evidence>
<feature type="domain" description="Protein kinase" evidence="32">
    <location>
        <begin position="735"/>
        <end position="1032"/>
    </location>
</feature>
<dbReference type="InterPro" id="IPR032675">
    <property type="entry name" value="LRR_dom_sf"/>
</dbReference>
<evidence type="ECO:0000313" key="34">
    <source>
        <dbReference type="Proteomes" id="UP000007015"/>
    </source>
</evidence>
<protein>
    <recommendedName>
        <fullName evidence="28">Receptor kinase-like protein Xa21</fullName>
        <ecNumber evidence="6">2.7.11.1</ecNumber>
    </recommendedName>
</protein>
<reference evidence="33 34" key="1">
    <citation type="journal article" date="2005" name="PLoS Biol.">
        <title>The genomes of Oryza sativa: a history of duplications.</title>
        <authorList>
            <person name="Yu J."/>
            <person name="Wang J."/>
            <person name="Lin W."/>
            <person name="Li S."/>
            <person name="Li H."/>
            <person name="Zhou J."/>
            <person name="Ni P."/>
            <person name="Dong W."/>
            <person name="Hu S."/>
            <person name="Zeng C."/>
            <person name="Zhang J."/>
            <person name="Zhang Y."/>
            <person name="Li R."/>
            <person name="Xu Z."/>
            <person name="Li S."/>
            <person name="Li X."/>
            <person name="Zheng H."/>
            <person name="Cong L."/>
            <person name="Lin L."/>
            <person name="Yin J."/>
            <person name="Geng J."/>
            <person name="Li G."/>
            <person name="Shi J."/>
            <person name="Liu J."/>
            <person name="Lv H."/>
            <person name="Li J."/>
            <person name="Wang J."/>
            <person name="Deng Y."/>
            <person name="Ran L."/>
            <person name="Shi X."/>
            <person name="Wang X."/>
            <person name="Wu Q."/>
            <person name="Li C."/>
            <person name="Ren X."/>
            <person name="Wang J."/>
            <person name="Wang X."/>
            <person name="Li D."/>
            <person name="Liu D."/>
            <person name="Zhang X."/>
            <person name="Ji Z."/>
            <person name="Zhao W."/>
            <person name="Sun Y."/>
            <person name="Zhang Z."/>
            <person name="Bao J."/>
            <person name="Han Y."/>
            <person name="Dong L."/>
            <person name="Ji J."/>
            <person name="Chen P."/>
            <person name="Wu S."/>
            <person name="Liu J."/>
            <person name="Xiao Y."/>
            <person name="Bu D."/>
            <person name="Tan J."/>
            <person name="Yang L."/>
            <person name="Ye C."/>
            <person name="Zhang J."/>
            <person name="Xu J."/>
            <person name="Zhou Y."/>
            <person name="Yu Y."/>
            <person name="Zhang B."/>
            <person name="Zhuang S."/>
            <person name="Wei H."/>
            <person name="Liu B."/>
            <person name="Lei M."/>
            <person name="Yu H."/>
            <person name="Li Y."/>
            <person name="Xu H."/>
            <person name="Wei S."/>
            <person name="He X."/>
            <person name="Fang L."/>
            <person name="Zhang Z."/>
            <person name="Zhang Y."/>
            <person name="Huang X."/>
            <person name="Su Z."/>
            <person name="Tong W."/>
            <person name="Li J."/>
            <person name="Tong Z."/>
            <person name="Li S."/>
            <person name="Ye J."/>
            <person name="Wang L."/>
            <person name="Fang L."/>
            <person name="Lei T."/>
            <person name="Chen C."/>
            <person name="Chen H."/>
            <person name="Xu Z."/>
            <person name="Li H."/>
            <person name="Huang H."/>
            <person name="Zhang F."/>
            <person name="Xu H."/>
            <person name="Li N."/>
            <person name="Zhao C."/>
            <person name="Li S."/>
            <person name="Dong L."/>
            <person name="Huang Y."/>
            <person name="Li L."/>
            <person name="Xi Y."/>
            <person name="Qi Q."/>
            <person name="Li W."/>
            <person name="Zhang B."/>
            <person name="Hu W."/>
            <person name="Zhang Y."/>
            <person name="Tian X."/>
            <person name="Jiao Y."/>
            <person name="Liang X."/>
            <person name="Jin J."/>
            <person name="Gao L."/>
            <person name="Zheng W."/>
            <person name="Hao B."/>
            <person name="Liu S."/>
            <person name="Wang W."/>
            <person name="Yuan L."/>
            <person name="Cao M."/>
            <person name="McDermott J."/>
            <person name="Samudrala R."/>
            <person name="Wang J."/>
            <person name="Wong G.K."/>
            <person name="Yang H."/>
        </authorList>
    </citation>
    <scope>NUCLEOTIDE SEQUENCE [LARGE SCALE GENOMIC DNA]</scope>
    <source>
        <strain evidence="34">cv. 93-11</strain>
    </source>
</reference>
<evidence type="ECO:0000256" key="7">
    <source>
        <dbReference type="ARBA" id="ARBA00022475"/>
    </source>
</evidence>
<feature type="transmembrane region" description="Helical" evidence="30">
    <location>
        <begin position="674"/>
        <end position="699"/>
    </location>
</feature>
<dbReference type="InterPro" id="IPR051809">
    <property type="entry name" value="Plant_receptor-like_S/T_kinase"/>
</dbReference>
<dbReference type="EMBL" id="CM000126">
    <property type="protein sequence ID" value="EEC70787.1"/>
    <property type="molecule type" value="Genomic_DNA"/>
</dbReference>
<evidence type="ECO:0000259" key="32">
    <source>
        <dbReference type="PROSITE" id="PS50011"/>
    </source>
</evidence>
<keyword evidence="34" id="KW-1185">Reference proteome</keyword>
<dbReference type="FunFam" id="1.10.510.10:FF:000358">
    <property type="entry name" value="Putative leucine-rich repeat receptor-like serine/threonine-protein kinase"/>
    <property type="match status" value="1"/>
</dbReference>
<evidence type="ECO:0000256" key="21">
    <source>
        <dbReference type="ARBA" id="ARBA00023136"/>
    </source>
</evidence>
<evidence type="ECO:0000256" key="16">
    <source>
        <dbReference type="ARBA" id="ARBA00022777"/>
    </source>
</evidence>
<dbReference type="OMA" id="HAEMTLP"/>
<dbReference type="HOGENOM" id="CLU_000288_22_0_1"/>
<evidence type="ECO:0000256" key="31">
    <source>
        <dbReference type="SAM" id="SignalP"/>
    </source>
</evidence>
<dbReference type="FunFam" id="3.80.10.10:FF:000233">
    <property type="entry name" value="Leucine-rich repeat receptor-like protein kinase TDR"/>
    <property type="match status" value="1"/>
</dbReference>
<evidence type="ECO:0000256" key="12">
    <source>
        <dbReference type="ARBA" id="ARBA00022692"/>
    </source>
</evidence>
<evidence type="ECO:0000256" key="2">
    <source>
        <dbReference type="ARBA" id="ARBA00001946"/>
    </source>
</evidence>
<evidence type="ECO:0000256" key="3">
    <source>
        <dbReference type="ARBA" id="ARBA00004162"/>
    </source>
</evidence>
<organism evidence="33 34">
    <name type="scientific">Oryza sativa subsp. indica</name>
    <name type="common">Rice</name>
    <dbReference type="NCBI Taxonomy" id="39946"/>
    <lineage>
        <taxon>Eukaryota</taxon>
        <taxon>Viridiplantae</taxon>
        <taxon>Streptophyta</taxon>
        <taxon>Embryophyta</taxon>
        <taxon>Tracheophyta</taxon>
        <taxon>Spermatophyta</taxon>
        <taxon>Magnoliopsida</taxon>
        <taxon>Liliopsida</taxon>
        <taxon>Poales</taxon>
        <taxon>Poaceae</taxon>
        <taxon>BOP clade</taxon>
        <taxon>Oryzoideae</taxon>
        <taxon>Oryzeae</taxon>
        <taxon>Oryzinae</taxon>
        <taxon>Oryza</taxon>
        <taxon>Oryza sativa</taxon>
    </lineage>
</organism>
<keyword evidence="7" id="KW-1003">Cell membrane</keyword>
<comment type="cofactor">
    <cofactor evidence="2">
        <name>Mg(2+)</name>
        <dbReference type="ChEBI" id="CHEBI:18420"/>
    </cofactor>
</comment>
<dbReference type="InterPro" id="IPR008271">
    <property type="entry name" value="Ser/Thr_kinase_AS"/>
</dbReference>
<dbReference type="FunFam" id="3.80.10.10:FF:000275">
    <property type="entry name" value="Leucine-rich repeat receptor-like protein kinase"/>
    <property type="match status" value="1"/>
</dbReference>
<keyword evidence="18" id="KW-0256">Endoplasmic reticulum</keyword>
<sequence length="1323" mass="144823">MAIPILRRIIPLLMLLLTLWPVPSSSLPDEYSDREALLQFRAALSVSDQLGSLSSWNGSTGSDFCRWGGVTCSRRHPGRVTSLNLSSLGLAGSISPVIGNLTFLQSLDLFNNTLSGDVYFTSQLHRLHYLELAYNDFSGDLPVGLCNCSNLVFLSVEANELHGAIPSCLGSLLQLKVLYLGENNLTGTVPPSLGNLTMLLQIALYQNQLEGTIPEGLSGLRYLQYIQASRNSLSGTLPPLFFNMSSLQYLGFSSNKLHGRLPPDAGTRLPNLQVLRLGGIGNNFSGTIPASLSNATEIQVLGLARNSFEGRIPPEIGKLCPVSVQMGSNKLQANDAGDWEFLRYFTNCTRLQVIDLSDNTLGGILPSFIANLSRSIQWLSMAKNQISGIIPPGIGSLKGIEDLEFQGNNLFGDIPGDIGRLRNLKVLWLNMNNMSGGIPFSIGNLTQLLTLDLSNNQLNGSIPKSLGSMERLTNLDLSSNRLVESIPDVIFSLPSLTDSLLLSDNYLSGALPPKVGNLRRATTLSLSRNNLSGKIPTTLGDCASLVYLALDSNHFTGSIPPSLGNLRGLSILNLTRNALSGSIPQQLSNIHGLQQLYLAHNNLSGTIPQFLEKSSALIELDLSYNHLSGEVPSHGLFANMSGFSVLGNYGLCGGIAELNLPPCEVKPHKLQKQMLLRILLLVSGIVICSSLLCVALFLFKGRKQTDRKNATSDLMLNEKYPRVSYHELFEATDGFAPANLIGAGKYGSVYRGNLSLPSAVNVVVAVKVFTLQHASSSRSFMAECEALRNVKHRNLIKIITCCSSMDSRGNDFRALVFEFMPKYSLDRWLHPRIHEQTHKLSIAQLLNIAVDVADAIDHLHNNSCPTVIHCDLKPSNILLSADWTAYVADFGLAKLVGESIEKSGLSAGDSSTVGIRGTIGYVAPEYGAGGQASVVGDAYSFGITLLEMFTGKAPTDNMFREGLTLHLHAEMTLPEKISEIIDPALLHVEQYDTDAEILTCLSSVIEVGVSCSKENPSERMDMKHAAAKLNRIREEMRYDTIVRFFNTSKPEDQFFIGLPEAIIKADRIAVLGRGSWRRYRSDEEKPDDYTKIFLELFSAFINGRSCLAVLYQTTLGYAQSGCIALSISWFRSWPTRLKRMLRVGLTYKLGFWGVLSLARYVEECLLKCVSGDLRGAVSMDLVSFSNELLSSDSIENQLIGFRIVDHLLRSKMYKQRVLKKIRVSIGTIQMAVHMLSLKIDMDTDTRGHAARVLLELAPDLQVESFPGILPAISSLLSTNKGATNSESSSNPITAVADAALKYRWDGERRCSLDKSNRTQHISY</sequence>
<evidence type="ECO:0000256" key="5">
    <source>
        <dbReference type="ARBA" id="ARBA00008684"/>
    </source>
</evidence>
<dbReference type="GO" id="GO:0006952">
    <property type="term" value="P:defense response"/>
    <property type="evidence" value="ECO:0007669"/>
    <property type="project" value="UniProtKB-KW"/>
</dbReference>
<dbReference type="PROSITE" id="PS51450">
    <property type="entry name" value="LRR"/>
    <property type="match status" value="1"/>
</dbReference>
<evidence type="ECO:0000256" key="29">
    <source>
        <dbReference type="PROSITE-ProRule" id="PRU10141"/>
    </source>
</evidence>
<proteinExistence type="inferred from homology"/>
<accession>B8A9A8</accession>
<dbReference type="PROSITE" id="PS50011">
    <property type="entry name" value="PROTEIN_KINASE_DOM"/>
    <property type="match status" value="1"/>
</dbReference>
<dbReference type="SUPFAM" id="SSF56112">
    <property type="entry name" value="Protein kinase-like (PK-like)"/>
    <property type="match status" value="1"/>
</dbReference>
<dbReference type="EC" id="2.7.11.1" evidence="6"/>
<dbReference type="SMART" id="SM00369">
    <property type="entry name" value="LRR_TYP"/>
    <property type="match status" value="7"/>
</dbReference>
<keyword evidence="15 29" id="KW-0547">Nucleotide-binding</keyword>
<dbReference type="PANTHER" id="PTHR27008">
    <property type="entry name" value="OS04G0122200 PROTEIN"/>
    <property type="match status" value="1"/>
</dbReference>
<keyword evidence="13 31" id="KW-0732">Signal</keyword>
<dbReference type="GO" id="GO:0005886">
    <property type="term" value="C:plasma membrane"/>
    <property type="evidence" value="ECO:0007669"/>
    <property type="project" value="UniProtKB-SubCell"/>
</dbReference>
<evidence type="ECO:0000256" key="10">
    <source>
        <dbReference type="ARBA" id="ARBA00022614"/>
    </source>
</evidence>
<comment type="function">
    <text evidence="27">The processed protein kinase Xa21 chain released by protein cleavage after X.oryzae pv. oryzae protein Ax21 detection translocates into the nucleus where it can bind and regulate WRKY62, a transcription factor. Confers resistance to the bacterial pathogen X.oryzae pv. oryzae (Xoo).</text>
</comment>
<comment type="similarity">
    <text evidence="5">Belongs to the protein kinase superfamily. Ser/Thr protein kinase family.</text>
</comment>
<evidence type="ECO:0000256" key="13">
    <source>
        <dbReference type="ARBA" id="ARBA00022729"/>
    </source>
</evidence>
<keyword evidence="19 29" id="KW-0067">ATP-binding</keyword>
<dbReference type="GO" id="GO:0009791">
    <property type="term" value="P:post-embryonic development"/>
    <property type="evidence" value="ECO:0007669"/>
    <property type="project" value="UniProtKB-ARBA"/>
</dbReference>
<keyword evidence="22" id="KW-0675">Receptor</keyword>
<dbReference type="SMART" id="SM00220">
    <property type="entry name" value="S_TKc"/>
    <property type="match status" value="1"/>
</dbReference>
<evidence type="ECO:0000256" key="14">
    <source>
        <dbReference type="ARBA" id="ARBA00022737"/>
    </source>
</evidence>
<comment type="catalytic activity">
    <reaction evidence="25">
        <text>L-seryl-[protein] + ATP = O-phospho-L-seryl-[protein] + ADP + H(+)</text>
        <dbReference type="Rhea" id="RHEA:17989"/>
        <dbReference type="Rhea" id="RHEA-COMP:9863"/>
        <dbReference type="Rhea" id="RHEA-COMP:11604"/>
        <dbReference type="ChEBI" id="CHEBI:15378"/>
        <dbReference type="ChEBI" id="CHEBI:29999"/>
        <dbReference type="ChEBI" id="CHEBI:30616"/>
        <dbReference type="ChEBI" id="CHEBI:83421"/>
        <dbReference type="ChEBI" id="CHEBI:456216"/>
        <dbReference type="EC" id="2.7.11.1"/>
    </reaction>
</comment>
<evidence type="ECO:0000256" key="30">
    <source>
        <dbReference type="SAM" id="Phobius"/>
    </source>
</evidence>
<dbReference type="SUPFAM" id="SSF52047">
    <property type="entry name" value="RNI-like"/>
    <property type="match status" value="1"/>
</dbReference>
<evidence type="ECO:0000256" key="11">
    <source>
        <dbReference type="ARBA" id="ARBA00022679"/>
    </source>
</evidence>
<gene>
    <name evidence="33" type="ORF">OsI_02229</name>
</gene>
<dbReference type="Gene3D" id="1.10.510.10">
    <property type="entry name" value="Transferase(Phosphotransferase) domain 1"/>
    <property type="match status" value="1"/>
</dbReference>